<sequence>MERLRNLKAMLVENLITEQEYKTTKAEILRSLGTDVSLMPKSADASTENENASIISVAKKYSAKVASNCVNDVLTAKAFSHEFSKGKYEKISKADEIASFPGGEEIGTIFDNWCNKMRNFAMDSFEFLESGLPMKKACFIGNAAGQLVDDLYKANNAIDLSAAIGTSGAGNNKV</sequence>
<proteinExistence type="predicted"/>
<evidence type="ECO:0000313" key="2">
    <source>
        <dbReference type="Proteomes" id="UP001211907"/>
    </source>
</evidence>
<dbReference type="AlphaFoldDB" id="A0AAD5STN3"/>
<dbReference type="EMBL" id="JADGJH010002049">
    <property type="protein sequence ID" value="KAJ3104598.1"/>
    <property type="molecule type" value="Genomic_DNA"/>
</dbReference>
<organism evidence="1 2">
    <name type="scientific">Physocladia obscura</name>
    <dbReference type="NCBI Taxonomy" id="109957"/>
    <lineage>
        <taxon>Eukaryota</taxon>
        <taxon>Fungi</taxon>
        <taxon>Fungi incertae sedis</taxon>
        <taxon>Chytridiomycota</taxon>
        <taxon>Chytridiomycota incertae sedis</taxon>
        <taxon>Chytridiomycetes</taxon>
        <taxon>Chytridiales</taxon>
        <taxon>Chytriomycetaceae</taxon>
        <taxon>Physocladia</taxon>
    </lineage>
</organism>
<reference evidence="1" key="1">
    <citation type="submission" date="2020-05" db="EMBL/GenBank/DDBJ databases">
        <title>Phylogenomic resolution of chytrid fungi.</title>
        <authorList>
            <person name="Stajich J.E."/>
            <person name="Amses K."/>
            <person name="Simmons R."/>
            <person name="Seto K."/>
            <person name="Myers J."/>
            <person name="Bonds A."/>
            <person name="Quandt C.A."/>
            <person name="Barry K."/>
            <person name="Liu P."/>
            <person name="Grigoriev I."/>
            <person name="Longcore J.E."/>
            <person name="James T.Y."/>
        </authorList>
    </citation>
    <scope>NUCLEOTIDE SEQUENCE</scope>
    <source>
        <strain evidence="1">JEL0513</strain>
    </source>
</reference>
<accession>A0AAD5STN3</accession>
<gene>
    <name evidence="1" type="ORF">HK100_004030</name>
</gene>
<comment type="caution">
    <text evidence="1">The sequence shown here is derived from an EMBL/GenBank/DDBJ whole genome shotgun (WGS) entry which is preliminary data.</text>
</comment>
<name>A0AAD5STN3_9FUNG</name>
<dbReference type="Proteomes" id="UP001211907">
    <property type="component" value="Unassembled WGS sequence"/>
</dbReference>
<evidence type="ECO:0000313" key="1">
    <source>
        <dbReference type="EMBL" id="KAJ3104598.1"/>
    </source>
</evidence>
<keyword evidence="2" id="KW-1185">Reference proteome</keyword>
<protein>
    <submittedName>
        <fullName evidence="1">Uncharacterized protein</fullName>
    </submittedName>
</protein>